<protein>
    <recommendedName>
        <fullName evidence="5">YhgE/Pip domain-containing protein</fullName>
    </recommendedName>
</protein>
<sequence>MKRVAMWFFLSCKRYMRKWSFLFILLLLPLGVLAAGQAQKKGSRDVNIAISVEESGENALGNALADSLVNRPRGEDAGMFRFYLCRGEEEVKAEVASRRAECGYVIYAGLEEKLDAKSYKRSIGVYSAPSTVAAALSTETVFAALMKIYNGELLADYVAENELFDPLGTAGGEAREKAAAQAKKLYAKWLESGSTFRFQYQFQGRDGEDRDVAGSQTDVFPVRGLVAVYVFVTGLYGAVVMCGDEERGLFLPLSYGYRIPCRVASMAAPAVMAGVSGLLALWAGGVMTSLPGEAAVMAGYCCVVIGSAWILRLVCRRPQVLCCIIPFLVIGSLVFCPVFVDAGRLFPGLDQVGRLFPPWYYLQVFR</sequence>
<dbReference type="PATRIC" id="fig|999408.3.peg.3464"/>
<evidence type="ECO:0000313" key="3">
    <source>
        <dbReference type="EMBL" id="ENZ12923.1"/>
    </source>
</evidence>
<dbReference type="GeneID" id="57964296"/>
<dbReference type="AlphaFoldDB" id="A0A0E2H8Y6"/>
<evidence type="ECO:0008006" key="5">
    <source>
        <dbReference type="Google" id="ProtNLM"/>
    </source>
</evidence>
<keyword evidence="1" id="KW-1133">Transmembrane helix</keyword>
<evidence type="ECO:0000256" key="2">
    <source>
        <dbReference type="SAM" id="SignalP"/>
    </source>
</evidence>
<feature type="chain" id="PRO_5039617925" description="YhgE/Pip domain-containing protein" evidence="2">
    <location>
        <begin position="35"/>
        <end position="366"/>
    </location>
</feature>
<keyword evidence="1" id="KW-0472">Membrane</keyword>
<feature type="transmembrane region" description="Helical" evidence="1">
    <location>
        <begin position="320"/>
        <end position="340"/>
    </location>
</feature>
<feature type="signal peptide" evidence="2">
    <location>
        <begin position="1"/>
        <end position="34"/>
    </location>
</feature>
<dbReference type="RefSeq" id="WP_002593460.1">
    <property type="nucleotide sequence ID" value="NZ_KB850978.1"/>
</dbReference>
<feature type="transmembrane region" description="Helical" evidence="1">
    <location>
        <begin position="263"/>
        <end position="282"/>
    </location>
</feature>
<evidence type="ECO:0000313" key="4">
    <source>
        <dbReference type="Proteomes" id="UP000013085"/>
    </source>
</evidence>
<accession>A0A0E2H8Y6</accession>
<keyword evidence="2" id="KW-0732">Signal</keyword>
<dbReference type="HOGENOM" id="CLU_068215_0_0_9"/>
<proteinExistence type="predicted"/>
<comment type="caution">
    <text evidence="3">The sequence shown here is derived from an EMBL/GenBank/DDBJ whole genome shotgun (WGS) entry which is preliminary data.</text>
</comment>
<organism evidence="3 4">
    <name type="scientific">[Clostridium] clostridioforme 90A8</name>
    <dbReference type="NCBI Taxonomy" id="999408"/>
    <lineage>
        <taxon>Bacteria</taxon>
        <taxon>Bacillati</taxon>
        <taxon>Bacillota</taxon>
        <taxon>Clostridia</taxon>
        <taxon>Lachnospirales</taxon>
        <taxon>Lachnospiraceae</taxon>
        <taxon>Enterocloster</taxon>
    </lineage>
</organism>
<dbReference type="Proteomes" id="UP000013085">
    <property type="component" value="Unassembled WGS sequence"/>
</dbReference>
<dbReference type="EMBL" id="AGYR01000036">
    <property type="protein sequence ID" value="ENZ12923.1"/>
    <property type="molecule type" value="Genomic_DNA"/>
</dbReference>
<keyword evidence="1" id="KW-0812">Transmembrane</keyword>
<reference evidence="3 4" key="1">
    <citation type="submission" date="2013-01" db="EMBL/GenBank/DDBJ databases">
        <title>The Genome Sequence of Clostridium clostridioforme 90A8.</title>
        <authorList>
            <consortium name="The Broad Institute Genome Sequencing Platform"/>
            <person name="Earl A."/>
            <person name="Ward D."/>
            <person name="Feldgarden M."/>
            <person name="Gevers D."/>
            <person name="Courvalin P."/>
            <person name="Lambert T."/>
            <person name="Walker B."/>
            <person name="Young S.K."/>
            <person name="Zeng Q."/>
            <person name="Gargeya S."/>
            <person name="Fitzgerald M."/>
            <person name="Haas B."/>
            <person name="Abouelleil A."/>
            <person name="Alvarado L."/>
            <person name="Arachchi H.M."/>
            <person name="Berlin A.M."/>
            <person name="Chapman S.B."/>
            <person name="Dewar J."/>
            <person name="Goldberg J."/>
            <person name="Griggs A."/>
            <person name="Gujja S."/>
            <person name="Hansen M."/>
            <person name="Howarth C."/>
            <person name="Imamovic A."/>
            <person name="Larimer J."/>
            <person name="McCowan C."/>
            <person name="Murphy C."/>
            <person name="Neiman D."/>
            <person name="Pearson M."/>
            <person name="Priest M."/>
            <person name="Roberts A."/>
            <person name="Saif S."/>
            <person name="Shea T."/>
            <person name="Sisk P."/>
            <person name="Sykes S."/>
            <person name="Wortman J."/>
            <person name="Nusbaum C."/>
            <person name="Birren B."/>
        </authorList>
    </citation>
    <scope>NUCLEOTIDE SEQUENCE [LARGE SCALE GENOMIC DNA]</scope>
    <source>
        <strain evidence="3 4">90A8</strain>
    </source>
</reference>
<name>A0A0E2H8Y6_9FIRM</name>
<gene>
    <name evidence="3" type="ORF">HMPREF1090_03202</name>
</gene>
<feature type="transmembrane region" description="Helical" evidence="1">
    <location>
        <begin position="294"/>
        <end position="313"/>
    </location>
</feature>
<feature type="transmembrane region" description="Helical" evidence="1">
    <location>
        <begin position="220"/>
        <end position="242"/>
    </location>
</feature>
<evidence type="ECO:0000256" key="1">
    <source>
        <dbReference type="SAM" id="Phobius"/>
    </source>
</evidence>